<dbReference type="KEGG" id="dti:Desti_0364"/>
<keyword evidence="2" id="KW-1185">Reference proteome</keyword>
<evidence type="ECO:0000313" key="1">
    <source>
        <dbReference type="EMBL" id="AFM23101.1"/>
    </source>
</evidence>
<name>I4C0L0_DESTA</name>
<dbReference type="AlphaFoldDB" id="I4C0L0"/>
<evidence type="ECO:0008006" key="3">
    <source>
        <dbReference type="Google" id="ProtNLM"/>
    </source>
</evidence>
<reference evidence="2" key="1">
    <citation type="submission" date="2012-06" db="EMBL/GenBank/DDBJ databases">
        <title>Complete sequence of chromosome of Desulfomonile tiedjei DSM 6799.</title>
        <authorList>
            <person name="Lucas S."/>
            <person name="Copeland A."/>
            <person name="Lapidus A."/>
            <person name="Glavina del Rio T."/>
            <person name="Dalin E."/>
            <person name="Tice H."/>
            <person name="Bruce D."/>
            <person name="Goodwin L."/>
            <person name="Pitluck S."/>
            <person name="Peters L."/>
            <person name="Ovchinnikova G."/>
            <person name="Zeytun A."/>
            <person name="Lu M."/>
            <person name="Kyrpides N."/>
            <person name="Mavromatis K."/>
            <person name="Ivanova N."/>
            <person name="Brettin T."/>
            <person name="Detter J.C."/>
            <person name="Han C."/>
            <person name="Larimer F."/>
            <person name="Land M."/>
            <person name="Hauser L."/>
            <person name="Markowitz V."/>
            <person name="Cheng J.-F."/>
            <person name="Hugenholtz P."/>
            <person name="Woyke T."/>
            <person name="Wu D."/>
            <person name="Spring S."/>
            <person name="Schroeder M."/>
            <person name="Brambilla E."/>
            <person name="Klenk H.-P."/>
            <person name="Eisen J.A."/>
        </authorList>
    </citation>
    <scope>NUCLEOTIDE SEQUENCE [LARGE SCALE GENOMIC DNA]</scope>
    <source>
        <strain evidence="2">ATCC 49306 / DSM 6799 / DCB-1</strain>
    </source>
</reference>
<dbReference type="STRING" id="706587.Desti_0364"/>
<sequence>MICVLTGEKIASLTQGLISAKKQKGECSLDLTVRSISQIETAGTLDFGGSEYTEASVQELIPEKRDPQEPYGWWKLKPGKYLIAYNESIIPPSNTVIMIFPHQRLVAAGISHESTAVDKLDTSIRILMNIGPEGGAIKENARISRALVVVSEPE</sequence>
<gene>
    <name evidence="1" type="ordered locus">Desti_0364</name>
</gene>
<dbReference type="Proteomes" id="UP000006055">
    <property type="component" value="Chromosome"/>
</dbReference>
<dbReference type="OrthoDB" id="1494876at2"/>
<dbReference type="EMBL" id="CP003360">
    <property type="protein sequence ID" value="AFM23101.1"/>
    <property type="molecule type" value="Genomic_DNA"/>
</dbReference>
<organism evidence="1 2">
    <name type="scientific">Desulfomonile tiedjei (strain ATCC 49306 / DSM 6799 / DCB-1)</name>
    <dbReference type="NCBI Taxonomy" id="706587"/>
    <lineage>
        <taxon>Bacteria</taxon>
        <taxon>Pseudomonadati</taxon>
        <taxon>Thermodesulfobacteriota</taxon>
        <taxon>Desulfomonilia</taxon>
        <taxon>Desulfomonilales</taxon>
        <taxon>Desulfomonilaceae</taxon>
        <taxon>Desulfomonile</taxon>
    </lineage>
</organism>
<evidence type="ECO:0000313" key="2">
    <source>
        <dbReference type="Proteomes" id="UP000006055"/>
    </source>
</evidence>
<dbReference type="RefSeq" id="WP_014808260.1">
    <property type="nucleotide sequence ID" value="NC_018025.1"/>
</dbReference>
<dbReference type="eggNOG" id="COG0717">
    <property type="taxonomic scope" value="Bacteria"/>
</dbReference>
<accession>I4C0L0</accession>
<protein>
    <recommendedName>
        <fullName evidence="3">Deoxycytidine deaminase</fullName>
    </recommendedName>
</protein>
<dbReference type="HOGENOM" id="CLU_124463_0_0_7"/>
<proteinExistence type="predicted"/>